<name>E0RQE3_WINT6</name>
<protein>
    <recommendedName>
        <fullName evidence="6">Glycerate kinase</fullName>
    </recommendedName>
</protein>
<dbReference type="PANTHER" id="PTHR12227">
    <property type="entry name" value="GLYCERATE KINASE"/>
    <property type="match status" value="1"/>
</dbReference>
<feature type="region of interest" description="Disordered" evidence="1">
    <location>
        <begin position="1"/>
        <end position="40"/>
    </location>
</feature>
<dbReference type="InterPro" id="IPR025286">
    <property type="entry name" value="MOFRL_assoc_dom"/>
</dbReference>
<dbReference type="EMBL" id="CP001698">
    <property type="protein sequence ID" value="ADN02918.1"/>
    <property type="molecule type" value="Genomic_DNA"/>
</dbReference>
<dbReference type="Pfam" id="PF13660">
    <property type="entry name" value="DUF4147"/>
    <property type="match status" value="1"/>
</dbReference>
<organism evidence="4 5">
    <name type="scientific">Winmispira thermophila (strain ATCC 49972 / DSM 6192 / RI 19.B1)</name>
    <name type="common">Spirochaeta thermophila</name>
    <dbReference type="NCBI Taxonomy" id="665571"/>
    <lineage>
        <taxon>Bacteria</taxon>
        <taxon>Pseudomonadati</taxon>
        <taxon>Spirochaetota</taxon>
        <taxon>Spirochaetia</taxon>
        <taxon>Winmispirales</taxon>
        <taxon>Winmispiraceae</taxon>
        <taxon>Winmispira</taxon>
    </lineage>
</organism>
<evidence type="ECO:0000256" key="1">
    <source>
        <dbReference type="SAM" id="MobiDB-lite"/>
    </source>
</evidence>
<evidence type="ECO:0000259" key="3">
    <source>
        <dbReference type="Pfam" id="PF13660"/>
    </source>
</evidence>
<evidence type="ECO:0000313" key="4">
    <source>
        <dbReference type="EMBL" id="ADN02918.1"/>
    </source>
</evidence>
<dbReference type="eggNOG" id="COG2379">
    <property type="taxonomic scope" value="Bacteria"/>
</dbReference>
<dbReference type="Proteomes" id="UP000001296">
    <property type="component" value="Chromosome"/>
</dbReference>
<proteinExistence type="predicted"/>
<dbReference type="Pfam" id="PF05161">
    <property type="entry name" value="MOFRL"/>
    <property type="match status" value="1"/>
</dbReference>
<dbReference type="PaxDb" id="665571-STHERM_c19830"/>
<dbReference type="InterPro" id="IPR039760">
    <property type="entry name" value="MOFRL_protein"/>
</dbReference>
<dbReference type="HOGENOM" id="CLU_032279_1_1_12"/>
<accession>E0RQE3</accession>
<dbReference type="Gene3D" id="3.40.50.10180">
    <property type="entry name" value="Glycerate kinase, MOFRL-like N-terminal domain"/>
    <property type="match status" value="1"/>
</dbReference>
<evidence type="ECO:0000313" key="5">
    <source>
        <dbReference type="Proteomes" id="UP000001296"/>
    </source>
</evidence>
<reference key="1">
    <citation type="submission" date="2009-08" db="EMBL/GenBank/DDBJ databases">
        <title>The genome sequence of Spirochaeta thermophila DSM6192.</title>
        <authorList>
            <person name="Angelov A."/>
            <person name="Mientus M."/>
            <person name="Wittenberg S."/>
            <person name="Lehmann R."/>
            <person name="Liesegang H."/>
            <person name="Daniel R."/>
            <person name="Liebl W."/>
        </authorList>
    </citation>
    <scope>NUCLEOTIDE SEQUENCE</scope>
    <source>
        <strain>DSM 6192</strain>
    </source>
</reference>
<gene>
    <name evidence="4" type="ordered locus">STHERM_c19830</name>
</gene>
<evidence type="ECO:0008006" key="6">
    <source>
        <dbReference type="Google" id="ProtNLM"/>
    </source>
</evidence>
<dbReference type="GO" id="GO:0005737">
    <property type="term" value="C:cytoplasm"/>
    <property type="evidence" value="ECO:0007669"/>
    <property type="project" value="TreeGrafter"/>
</dbReference>
<dbReference type="Gene3D" id="3.40.1480.10">
    <property type="entry name" value="MOFRL domain"/>
    <property type="match status" value="1"/>
</dbReference>
<dbReference type="InterPro" id="IPR038614">
    <property type="entry name" value="GK_N_sf"/>
</dbReference>
<dbReference type="PANTHER" id="PTHR12227:SF0">
    <property type="entry name" value="GLYCERATE KINASE"/>
    <property type="match status" value="1"/>
</dbReference>
<dbReference type="SUPFAM" id="SSF82544">
    <property type="entry name" value="GckA/TtuD-like"/>
    <property type="match status" value="1"/>
</dbReference>
<dbReference type="GO" id="GO:0008887">
    <property type="term" value="F:glycerate kinase activity"/>
    <property type="evidence" value="ECO:0007669"/>
    <property type="project" value="InterPro"/>
</dbReference>
<reference evidence="4 5" key="2">
    <citation type="journal article" date="2010" name="J. Bacteriol.">
        <title>Genome sequence of the polysaccharide-degrading, thermophilic anaerobe Spirochaeta thermophila DSM 6192.</title>
        <authorList>
            <person name="Angelov A."/>
            <person name="Liebl S."/>
            <person name="Ballschmiter M."/>
            <person name="Bomeke M."/>
            <person name="Lehmann R."/>
            <person name="Liesegang H."/>
            <person name="Daniel R."/>
            <person name="Liebl W."/>
        </authorList>
    </citation>
    <scope>NUCLEOTIDE SEQUENCE [LARGE SCALE GENOMIC DNA]</scope>
    <source>
        <strain evidence="5">ATCC 49972 / DSM 6192 / RI 19.B1</strain>
    </source>
</reference>
<dbReference type="KEGG" id="sta:STHERM_c19830"/>
<dbReference type="InterPro" id="IPR037035">
    <property type="entry name" value="GK-like_C_sf"/>
</dbReference>
<feature type="compositionally biased region" description="Polar residues" evidence="1">
    <location>
        <begin position="31"/>
        <end position="40"/>
    </location>
</feature>
<dbReference type="AlphaFoldDB" id="E0RQE3"/>
<evidence type="ECO:0000259" key="2">
    <source>
        <dbReference type="Pfam" id="PF05161"/>
    </source>
</evidence>
<sequence length="519" mass="55093">MHTGIPAAYDDNSPRLHSKSSGEYTDETISRDYSTSGPLSRNAQKLSINVDHRRKDSLQFPKFFPYTCSMEPLEADLTRLFTTAVAAVDPASLVRGALSLEGDRLTIRAKDTHLRCDLSSFREVWVLAAGKAACPMARAAEEILGDRITDGLVVTKYGHASHLRRLPVKEAGHPVPDERSLEAGEAFLRLASRADDHALVLILLSGGASSLLAHPYRDDRIALTPEDLTAATQTLLACGAPIQEVNCLRKHLSGLKGGRLARALFPARSYTLVLSDVIGDDLSAIASGPTVPDPTTFADALAIVDRYGIADRLPPRVRTLLEAGARGEVPDTPKPGDPVFEQASTLIIGNNLTALEAAAAEARRRGYTPLILTAGLEGEARQLAHLFAALIRDILRGIPLSPPCCILAGGETTVTVTGNGTGGRNQEMTLAVLLSLLTRPPSRPAGFLSGGTDGTDGPTDAAGGLITPRILERARPHLSRLRAALADNDAYHALASLDALLITGPTGTNVCDIQIVLVP</sequence>
<dbReference type="InterPro" id="IPR007835">
    <property type="entry name" value="MOFRL"/>
</dbReference>
<feature type="domain" description="MOFRL-associated" evidence="3">
    <location>
        <begin position="77"/>
        <end position="322"/>
    </location>
</feature>
<feature type="domain" description="MOFRL" evidence="2">
    <location>
        <begin position="404"/>
        <end position="512"/>
    </location>
</feature>